<keyword evidence="2" id="KW-1185">Reference proteome</keyword>
<dbReference type="Proteomes" id="UP001152604">
    <property type="component" value="Unassembled WGS sequence"/>
</dbReference>
<reference evidence="1" key="1">
    <citation type="submission" date="2022-03" db="EMBL/GenBank/DDBJ databases">
        <authorList>
            <person name="Brunel B."/>
        </authorList>
    </citation>
    <scope>NUCLEOTIDE SEQUENCE</scope>
    <source>
        <strain evidence="1">STM4922sample</strain>
    </source>
</reference>
<name>A0ABN8JEP3_9HYPH</name>
<sequence length="67" mass="7013">MPVAGRCNATVALTVVFSGLVTHPLSAVLGMVDSMGYDSAKIPASNHVARIDVVGRILLIVHYFSCA</sequence>
<proteinExistence type="predicted"/>
<gene>
    <name evidence="1" type="ORF">MES4922_170039</name>
</gene>
<evidence type="ECO:0000313" key="2">
    <source>
        <dbReference type="Proteomes" id="UP001152604"/>
    </source>
</evidence>
<accession>A0ABN8JEP3</accession>
<organism evidence="1 2">
    <name type="scientific">Mesorhizobium ventifaucium</name>
    <dbReference type="NCBI Taxonomy" id="666020"/>
    <lineage>
        <taxon>Bacteria</taxon>
        <taxon>Pseudomonadati</taxon>
        <taxon>Pseudomonadota</taxon>
        <taxon>Alphaproteobacteria</taxon>
        <taxon>Hyphomicrobiales</taxon>
        <taxon>Phyllobacteriaceae</taxon>
        <taxon>Mesorhizobium</taxon>
    </lineage>
</organism>
<evidence type="ECO:0000313" key="1">
    <source>
        <dbReference type="EMBL" id="CAH2396591.1"/>
    </source>
</evidence>
<dbReference type="EMBL" id="CAKXZS010000009">
    <property type="protein sequence ID" value="CAH2396591.1"/>
    <property type="molecule type" value="Genomic_DNA"/>
</dbReference>
<comment type="caution">
    <text evidence="1">The sequence shown here is derived from an EMBL/GenBank/DDBJ whole genome shotgun (WGS) entry which is preliminary data.</text>
</comment>
<protein>
    <submittedName>
        <fullName evidence="1">Uncharacterized protein</fullName>
    </submittedName>
</protein>